<dbReference type="Pfam" id="PF13424">
    <property type="entry name" value="TPR_12"/>
    <property type="match status" value="1"/>
</dbReference>
<dbReference type="SMART" id="SM00252">
    <property type="entry name" value="SH2"/>
    <property type="match status" value="1"/>
</dbReference>
<dbReference type="SUPFAM" id="SSF48452">
    <property type="entry name" value="TPR-like"/>
    <property type="match status" value="1"/>
</dbReference>
<evidence type="ECO:0000313" key="5">
    <source>
        <dbReference type="Proteomes" id="UP000481153"/>
    </source>
</evidence>
<dbReference type="Proteomes" id="UP000481153">
    <property type="component" value="Unassembled WGS sequence"/>
</dbReference>
<dbReference type="PROSITE" id="PS50001">
    <property type="entry name" value="SH2"/>
    <property type="match status" value="1"/>
</dbReference>
<accession>A0A6G0XN59</accession>
<comment type="caution">
    <text evidence="4">The sequence shown here is derived from an EMBL/GenBank/DDBJ whole genome shotgun (WGS) entry which is preliminary data.</text>
</comment>
<dbReference type="InterPro" id="IPR011990">
    <property type="entry name" value="TPR-like_helical_dom_sf"/>
</dbReference>
<keyword evidence="5" id="KW-1185">Reference proteome</keyword>
<protein>
    <recommendedName>
        <fullName evidence="3">SH2 domain-containing protein</fullName>
    </recommendedName>
</protein>
<organism evidence="4 5">
    <name type="scientific">Aphanomyces euteiches</name>
    <dbReference type="NCBI Taxonomy" id="100861"/>
    <lineage>
        <taxon>Eukaryota</taxon>
        <taxon>Sar</taxon>
        <taxon>Stramenopiles</taxon>
        <taxon>Oomycota</taxon>
        <taxon>Saprolegniomycetes</taxon>
        <taxon>Saprolegniales</taxon>
        <taxon>Verrucalvaceae</taxon>
        <taxon>Aphanomyces</taxon>
    </lineage>
</organism>
<dbReference type="Gene3D" id="1.25.40.10">
    <property type="entry name" value="Tetratricopeptide repeat domain"/>
    <property type="match status" value="1"/>
</dbReference>
<feature type="region of interest" description="Disordered" evidence="2">
    <location>
        <begin position="231"/>
        <end position="262"/>
    </location>
</feature>
<gene>
    <name evidence="4" type="ORF">Ae201684_003027</name>
</gene>
<dbReference type="SMART" id="SM00028">
    <property type="entry name" value="TPR"/>
    <property type="match status" value="2"/>
</dbReference>
<sequence>MIPLPTAPMTTQGIEWWRRAIYPKTNISKEHLIDMLFKSREVILPPMPMAEAAVYLTLCLESKPVVEFRDWERFLIRFGPFDKCVVKAVQCFRDRNGVAPWYHGVISRAQAEAVSKPSDDGAFLVRFSETQPEKFTLTYMKVHSDPLYMGRKEIKNVLIVHRPEEGYGLQDGGNGKMFPSIASFIEDSAARLRIPIVSRLSIESNKLLREIQASKSTALFRQENITEYGTLSSTNLTTSDTGSDYGMPPQSALAPPSLSSRLATPNGSSDYGLIAASSLAPNDGRPGFAASIGASDYGQIPVGSLATGSLRPDLTAPVVSSDYGQIPTSALTSGVRCSDLVPPAGASDYGHLATNPPAPIFRFTGPSTSDYGSLSGEDLNRNQNNTYGSFHTLTNLNQTIRVEANRSIHEPSTLPGNKATAVSSDYGDLRAFAPAPPTADEYGQLSQAQVKFANNDAYGHFGGTIQQPPASDSYGHFGVVKPELDGAPKSVPASGSYGHFGAQAPEFGAAPKAAPKSDTYGHFGAPIHEFGGAPKSTPATGSYGHFGGAAPESAGAPKLDTYGHFGVSKPTPEPKKRSDTYGHFGSQATAAPSYGHFGKAPVARQSSDSSLDHSSAYGSFAEVGLPRSHSASTNLIREVNAKEDALAQIENGMALYKQRQLDDAIACFLRAEFFSKTAGEKTVEARALGNLGTVHLDRKQPKEAVKFYVKCLVLTREIEDKKRERIILNNLVLATKAAGDNAAALKYSQELLAITNVAANRLKLETRIRELQAELHHGTTSL</sequence>
<dbReference type="InterPro" id="IPR036860">
    <property type="entry name" value="SH2_dom_sf"/>
</dbReference>
<dbReference type="Pfam" id="PF00017">
    <property type="entry name" value="SH2"/>
    <property type="match status" value="1"/>
</dbReference>
<dbReference type="Gene3D" id="3.30.505.10">
    <property type="entry name" value="SH2 domain"/>
    <property type="match status" value="1"/>
</dbReference>
<evidence type="ECO:0000259" key="3">
    <source>
        <dbReference type="PROSITE" id="PS50001"/>
    </source>
</evidence>
<dbReference type="AlphaFoldDB" id="A0A6G0XN59"/>
<evidence type="ECO:0000256" key="2">
    <source>
        <dbReference type="SAM" id="MobiDB-lite"/>
    </source>
</evidence>
<feature type="domain" description="SH2" evidence="3">
    <location>
        <begin position="101"/>
        <end position="186"/>
    </location>
</feature>
<dbReference type="EMBL" id="VJMJ01000034">
    <property type="protein sequence ID" value="KAF0741835.1"/>
    <property type="molecule type" value="Genomic_DNA"/>
</dbReference>
<proteinExistence type="predicted"/>
<dbReference type="SUPFAM" id="SSF55550">
    <property type="entry name" value="SH2 domain"/>
    <property type="match status" value="1"/>
</dbReference>
<dbReference type="VEuPathDB" id="FungiDB:AeMF1_000850"/>
<dbReference type="InterPro" id="IPR019734">
    <property type="entry name" value="TPR_rpt"/>
</dbReference>
<dbReference type="InterPro" id="IPR000980">
    <property type="entry name" value="SH2"/>
</dbReference>
<dbReference type="CDD" id="cd00173">
    <property type="entry name" value="SH2"/>
    <property type="match status" value="1"/>
</dbReference>
<evidence type="ECO:0000256" key="1">
    <source>
        <dbReference type="PROSITE-ProRule" id="PRU00191"/>
    </source>
</evidence>
<evidence type="ECO:0000313" key="4">
    <source>
        <dbReference type="EMBL" id="KAF0741835.1"/>
    </source>
</evidence>
<keyword evidence="1" id="KW-0727">SH2 domain</keyword>
<reference evidence="4 5" key="1">
    <citation type="submission" date="2019-07" db="EMBL/GenBank/DDBJ databases">
        <title>Genomics analysis of Aphanomyces spp. identifies a new class of oomycete effector associated with host adaptation.</title>
        <authorList>
            <person name="Gaulin E."/>
        </authorList>
    </citation>
    <scope>NUCLEOTIDE SEQUENCE [LARGE SCALE GENOMIC DNA]</scope>
    <source>
        <strain evidence="4 5">ATCC 201684</strain>
    </source>
</reference>
<name>A0A6G0XN59_9STRA</name>